<evidence type="ECO:0000256" key="10">
    <source>
        <dbReference type="ARBA" id="ARBA00037444"/>
    </source>
</evidence>
<feature type="active site" description="Acyl-ester intermediate" evidence="12">
    <location>
        <position position="225"/>
    </location>
</feature>
<evidence type="ECO:0000256" key="2">
    <source>
        <dbReference type="ARBA" id="ARBA00005964"/>
    </source>
</evidence>
<dbReference type="InterPro" id="IPR019819">
    <property type="entry name" value="Carboxylesterase_B_CS"/>
</dbReference>
<evidence type="ECO:0000256" key="6">
    <source>
        <dbReference type="ARBA" id="ARBA00022801"/>
    </source>
</evidence>
<dbReference type="GO" id="GO:0005886">
    <property type="term" value="C:plasma membrane"/>
    <property type="evidence" value="ECO:0007669"/>
    <property type="project" value="TreeGrafter"/>
</dbReference>
<keyword evidence="8" id="KW-0325">Glycoprotein</keyword>
<comment type="subunit">
    <text evidence="11">Homotetramer; disulfide-linked. Dimer of dimers.</text>
</comment>
<feature type="signal peptide" evidence="13">
    <location>
        <begin position="1"/>
        <end position="22"/>
    </location>
</feature>
<keyword evidence="13" id="KW-0732">Signal</keyword>
<dbReference type="InterPro" id="IPR050654">
    <property type="entry name" value="AChE-related_enzymes"/>
</dbReference>
<dbReference type="PROSITE" id="PS00122">
    <property type="entry name" value="CARBOXYLESTERASE_B_1"/>
    <property type="match status" value="1"/>
</dbReference>
<dbReference type="PRINTS" id="PR00878">
    <property type="entry name" value="CHOLNESTRASE"/>
</dbReference>
<evidence type="ECO:0000256" key="11">
    <source>
        <dbReference type="ARBA" id="ARBA00038819"/>
    </source>
</evidence>
<gene>
    <name evidence="15" type="primary">CEL</name>
</gene>
<protein>
    <recommendedName>
        <fullName evidence="13">Carboxylic ester hydrolase</fullName>
        <ecNumber evidence="13">3.1.1.-</ecNumber>
    </recommendedName>
</protein>
<dbReference type="PROSITE" id="PS00941">
    <property type="entry name" value="CARBOXYLESTERASE_B_2"/>
    <property type="match status" value="1"/>
</dbReference>
<keyword evidence="6 13" id="KW-0378">Hydrolase</keyword>
<dbReference type="PANTHER" id="PTHR43918">
    <property type="entry name" value="ACETYLCHOLINESTERASE"/>
    <property type="match status" value="1"/>
</dbReference>
<keyword evidence="16" id="KW-1185">Reference proteome</keyword>
<comment type="subcellular location">
    <subcellularLocation>
        <location evidence="1">Secreted</location>
    </subcellularLocation>
</comment>
<keyword evidence="3" id="KW-0719">Serine esterase</keyword>
<reference evidence="15" key="2">
    <citation type="submission" date="2025-09" db="UniProtKB">
        <authorList>
            <consortium name="Ensembl"/>
        </authorList>
    </citation>
    <scope>IDENTIFICATION</scope>
</reference>
<keyword evidence="4" id="KW-0964">Secreted</keyword>
<proteinExistence type="inferred from homology"/>
<evidence type="ECO:0000256" key="12">
    <source>
        <dbReference type="PIRSR" id="PIRSR600997-1"/>
    </source>
</evidence>
<comment type="similarity">
    <text evidence="2 13">Belongs to the type-B carboxylesterase/lipase family.</text>
</comment>
<evidence type="ECO:0000256" key="8">
    <source>
        <dbReference type="ARBA" id="ARBA00023180"/>
    </source>
</evidence>
<dbReference type="InterPro" id="IPR000997">
    <property type="entry name" value="Cholinesterase"/>
</dbReference>
<evidence type="ECO:0000256" key="7">
    <source>
        <dbReference type="ARBA" id="ARBA00023157"/>
    </source>
</evidence>
<name>A0A668RH20_OREAU</name>
<keyword evidence="7" id="KW-1015">Disulfide bond</keyword>
<evidence type="ECO:0000256" key="4">
    <source>
        <dbReference type="ARBA" id="ARBA00022525"/>
    </source>
</evidence>
<dbReference type="CDD" id="cd00312">
    <property type="entry name" value="Esterase_lipase"/>
    <property type="match status" value="1"/>
</dbReference>
<dbReference type="Proteomes" id="UP000472276">
    <property type="component" value="Unassembled WGS sequence"/>
</dbReference>
<dbReference type="InterPro" id="IPR002018">
    <property type="entry name" value="CarbesteraseB"/>
</dbReference>
<feature type="active site" description="Charge relay system" evidence="12">
    <location>
        <position position="352"/>
    </location>
</feature>
<evidence type="ECO:0000256" key="1">
    <source>
        <dbReference type="ARBA" id="ARBA00004613"/>
    </source>
</evidence>
<keyword evidence="5" id="KW-0597">Phosphoprotein</keyword>
<reference evidence="15" key="1">
    <citation type="submission" date="2025-08" db="UniProtKB">
        <authorList>
            <consortium name="Ensembl"/>
        </authorList>
    </citation>
    <scope>IDENTIFICATION</scope>
</reference>
<accession>A0A668RH20</accession>
<comment type="function">
    <text evidence="10">Esterase with broad substrate specificity. Contributes to the inactivation of the neurotransmitter acetylcholine. Can degrade neurotoxic organophosphate esters.</text>
</comment>
<dbReference type="FunFam" id="3.40.50.1820:FF:000029">
    <property type="entry name" value="Acetylcholinesterase"/>
    <property type="match status" value="1"/>
</dbReference>
<feature type="domain" description="Carboxylesterase type B" evidence="14">
    <location>
        <begin position="26"/>
        <end position="436"/>
    </location>
</feature>
<dbReference type="GO" id="GO:0006581">
    <property type="term" value="P:acetylcholine catabolic process"/>
    <property type="evidence" value="ECO:0007669"/>
    <property type="project" value="TreeGrafter"/>
</dbReference>
<evidence type="ECO:0000313" key="15">
    <source>
        <dbReference type="Ensembl" id="ENSOABP00000003673.2"/>
    </source>
</evidence>
<evidence type="ECO:0000259" key="14">
    <source>
        <dbReference type="Pfam" id="PF00135"/>
    </source>
</evidence>
<evidence type="ECO:0000256" key="5">
    <source>
        <dbReference type="ARBA" id="ARBA00022553"/>
    </source>
</evidence>
<dbReference type="InterPro" id="IPR019826">
    <property type="entry name" value="Carboxylesterase_B_AS"/>
</dbReference>
<feature type="domain" description="Carboxylesterase type B" evidence="14">
    <location>
        <begin position="469"/>
        <end position="577"/>
    </location>
</feature>
<dbReference type="Ensembl" id="ENSOABT00000003819.2">
    <property type="protein sequence ID" value="ENSOABP00000003673.2"/>
    <property type="gene ID" value="ENSOABG00000002157.2"/>
</dbReference>
<dbReference type="Pfam" id="PF00135">
    <property type="entry name" value="COesterase"/>
    <property type="match status" value="2"/>
</dbReference>
<evidence type="ECO:0000313" key="16">
    <source>
        <dbReference type="Proteomes" id="UP000472276"/>
    </source>
</evidence>
<evidence type="ECO:0000256" key="3">
    <source>
        <dbReference type="ARBA" id="ARBA00022487"/>
    </source>
</evidence>
<dbReference type="GO" id="GO:0019695">
    <property type="term" value="P:choline metabolic process"/>
    <property type="evidence" value="ECO:0007669"/>
    <property type="project" value="TreeGrafter"/>
</dbReference>
<evidence type="ECO:0000256" key="13">
    <source>
        <dbReference type="RuleBase" id="RU361235"/>
    </source>
</evidence>
<dbReference type="GO" id="GO:0003990">
    <property type="term" value="F:acetylcholinesterase activity"/>
    <property type="evidence" value="ECO:0007669"/>
    <property type="project" value="TreeGrafter"/>
</dbReference>
<feature type="chain" id="PRO_5044048741" description="Carboxylic ester hydrolase" evidence="13">
    <location>
        <begin position="23"/>
        <end position="619"/>
    </location>
</feature>
<dbReference type="SUPFAM" id="SSF53474">
    <property type="entry name" value="alpha/beta-Hydrolases"/>
    <property type="match status" value="1"/>
</dbReference>
<dbReference type="ESTHER" id="oreni-i3jds7">
    <property type="family name" value="BCHE"/>
</dbReference>
<dbReference type="EC" id="3.1.1.-" evidence="13"/>
<dbReference type="InterPro" id="IPR029058">
    <property type="entry name" value="AB_hydrolase_fold"/>
</dbReference>
<organism evidence="15 16">
    <name type="scientific">Oreochromis aureus</name>
    <name type="common">Israeli tilapia</name>
    <name type="synonym">Chromis aureus</name>
    <dbReference type="NCBI Taxonomy" id="47969"/>
    <lineage>
        <taxon>Eukaryota</taxon>
        <taxon>Metazoa</taxon>
        <taxon>Chordata</taxon>
        <taxon>Craniata</taxon>
        <taxon>Vertebrata</taxon>
        <taxon>Euteleostomi</taxon>
        <taxon>Actinopterygii</taxon>
        <taxon>Neopterygii</taxon>
        <taxon>Teleostei</taxon>
        <taxon>Neoteleostei</taxon>
        <taxon>Acanthomorphata</taxon>
        <taxon>Ovalentaria</taxon>
        <taxon>Cichlomorphae</taxon>
        <taxon>Cichliformes</taxon>
        <taxon>Cichlidae</taxon>
        <taxon>African cichlids</taxon>
        <taxon>Pseudocrenilabrinae</taxon>
        <taxon>Oreochromini</taxon>
        <taxon>Oreochromis</taxon>
    </lineage>
</organism>
<dbReference type="PANTHER" id="PTHR43918:SF5">
    <property type="entry name" value="CHOLINESTERASE"/>
    <property type="match status" value="1"/>
</dbReference>
<evidence type="ECO:0000256" key="9">
    <source>
        <dbReference type="ARBA" id="ARBA00036543"/>
    </source>
</evidence>
<sequence length="619" mass="68608">MAANTKSVLLVILLNFLTLSLGTQDDLVISTSDGKIQGKLLSVLGSDVRAFLGIPYGKPPVGKLRFRVPEPVEKWDGVKDATKFPNSCYQIPDPAFPGFKGIEMWNPNTPLSEDCLYLNVWSPRFNKTQPAPLAPVFVWIHGGAFISGTSSLDIYDGRFLSKSESVVVVSMNYRLGAFGFLSLPDNTNIPGNAGLLDQRLALKWVANNIAAFGGDPSKVTLFGESAGSASVGFQLLSPGSQDLFQRAVMQSGSPNAYWATISQTEAWDRSLMLAKLLDCPSSPAAPLEACLQQADPQKISTKQFEVLTPPSLLSLPFTPHVDGNFLPDAVDVLLSTGNFAKKDVMFGLNKDEGTYFVVYGVPGFNITGQSLITRNEFLAGVPLAMDTASDVTRDAAIFHYTDWMDEDNRMKNRDSLCSLVGDQMFICPVLDFAHRYCCKVGRVEARQIWLKPPVMVMKGSGGLCFRLSQHGGKPFVYLFDHHSSINPWPEWMGAMHGYEIEFVFGMPLNASLGYTKEEVNMTKKFMKHWTNFARTGNPGLEGAKWPVFTVEEQKYVTLNYKHPEEKTMMRAKECQLWSKFIPKVQSMSDKLVSCHNASGIILRCNYLFLLILLVITLTY</sequence>
<dbReference type="Gene3D" id="3.40.50.1820">
    <property type="entry name" value="alpha/beta hydrolase"/>
    <property type="match status" value="1"/>
</dbReference>
<dbReference type="GO" id="GO:0005615">
    <property type="term" value="C:extracellular space"/>
    <property type="evidence" value="ECO:0007669"/>
    <property type="project" value="TreeGrafter"/>
</dbReference>
<comment type="catalytic activity">
    <reaction evidence="9">
        <text>an acylcholine + H2O = a carboxylate + choline + H(+)</text>
        <dbReference type="Rhea" id="RHEA:21964"/>
        <dbReference type="ChEBI" id="CHEBI:15354"/>
        <dbReference type="ChEBI" id="CHEBI:15377"/>
        <dbReference type="ChEBI" id="CHEBI:15378"/>
        <dbReference type="ChEBI" id="CHEBI:29067"/>
        <dbReference type="ChEBI" id="CHEBI:35287"/>
        <dbReference type="EC" id="3.1.1.8"/>
    </reaction>
</comment>
<feature type="active site" description="Charge relay system" evidence="12">
    <location>
        <position position="496"/>
    </location>
</feature>
<dbReference type="AlphaFoldDB" id="A0A668RH20"/>